<dbReference type="InterPro" id="IPR043136">
    <property type="entry name" value="B30.2/SPRY_sf"/>
</dbReference>
<dbReference type="GeneID" id="43585240"/>
<reference evidence="4 5" key="1">
    <citation type="submission" date="2019-09" db="EMBL/GenBank/DDBJ databases">
        <authorList>
            <person name="Brejova B."/>
        </authorList>
    </citation>
    <scope>NUCLEOTIDE SEQUENCE [LARGE SCALE GENOMIC DNA]</scope>
</reference>
<evidence type="ECO:0000259" key="3">
    <source>
        <dbReference type="PROSITE" id="PS50897"/>
    </source>
</evidence>
<dbReference type="Pfam" id="PF10607">
    <property type="entry name" value="CTLH"/>
    <property type="match status" value="1"/>
</dbReference>
<feature type="domain" description="B30.2/SPRY" evidence="2">
    <location>
        <begin position="475"/>
        <end position="660"/>
    </location>
</feature>
<accession>A0A5E8C5U1</accession>
<feature type="compositionally biased region" description="Low complexity" evidence="1">
    <location>
        <begin position="441"/>
        <end position="450"/>
    </location>
</feature>
<evidence type="ECO:0000256" key="1">
    <source>
        <dbReference type="SAM" id="MobiDB-lite"/>
    </source>
</evidence>
<dbReference type="InterPro" id="IPR003877">
    <property type="entry name" value="SPRY_dom"/>
</dbReference>
<feature type="domain" description="CTLH" evidence="3">
    <location>
        <begin position="869"/>
        <end position="927"/>
    </location>
</feature>
<feature type="region of interest" description="Disordered" evidence="1">
    <location>
        <begin position="766"/>
        <end position="795"/>
    </location>
</feature>
<feature type="compositionally biased region" description="Polar residues" evidence="1">
    <location>
        <begin position="451"/>
        <end position="464"/>
    </location>
</feature>
<dbReference type="InterPro" id="IPR006594">
    <property type="entry name" value="LisH"/>
</dbReference>
<feature type="compositionally biased region" description="Low complexity" evidence="1">
    <location>
        <begin position="692"/>
        <end position="702"/>
    </location>
</feature>
<dbReference type="InterPro" id="IPR006595">
    <property type="entry name" value="CTLH_C"/>
</dbReference>
<feature type="region of interest" description="Disordered" evidence="1">
    <location>
        <begin position="31"/>
        <end position="63"/>
    </location>
</feature>
<dbReference type="PANTHER" id="PTHR12864">
    <property type="entry name" value="RAN BINDING PROTEIN 9-RELATED"/>
    <property type="match status" value="1"/>
</dbReference>
<dbReference type="SMART" id="SM00449">
    <property type="entry name" value="SPRY"/>
    <property type="match status" value="1"/>
</dbReference>
<feature type="region of interest" description="Disordered" evidence="1">
    <location>
        <begin position="287"/>
        <end position="322"/>
    </location>
</feature>
<feature type="compositionally biased region" description="Polar residues" evidence="1">
    <location>
        <begin position="382"/>
        <end position="392"/>
    </location>
</feature>
<dbReference type="InterPro" id="IPR001870">
    <property type="entry name" value="B30.2/SPRY"/>
</dbReference>
<dbReference type="InterPro" id="IPR013320">
    <property type="entry name" value="ConA-like_dom_sf"/>
</dbReference>
<dbReference type="PROSITE" id="PS50188">
    <property type="entry name" value="B302_SPRY"/>
    <property type="match status" value="1"/>
</dbReference>
<feature type="compositionally biased region" description="Acidic residues" evidence="1">
    <location>
        <begin position="398"/>
        <end position="428"/>
    </location>
</feature>
<dbReference type="RefSeq" id="XP_031857031.1">
    <property type="nucleotide sequence ID" value="XM_032001140.1"/>
</dbReference>
<feature type="compositionally biased region" description="Low complexity" evidence="1">
    <location>
        <begin position="259"/>
        <end position="271"/>
    </location>
</feature>
<feature type="region of interest" description="Disordered" evidence="1">
    <location>
        <begin position="377"/>
        <end position="464"/>
    </location>
</feature>
<keyword evidence="5" id="KW-1185">Reference proteome</keyword>
<dbReference type="AlphaFoldDB" id="A0A5E8C5U1"/>
<dbReference type="SUPFAM" id="SSF49899">
    <property type="entry name" value="Concanavalin A-like lectins/glucanases"/>
    <property type="match status" value="1"/>
</dbReference>
<dbReference type="SMART" id="SM00668">
    <property type="entry name" value="CTLH"/>
    <property type="match status" value="1"/>
</dbReference>
<feature type="compositionally biased region" description="Low complexity" evidence="1">
    <location>
        <begin position="231"/>
        <end position="244"/>
    </location>
</feature>
<evidence type="ECO:0000259" key="2">
    <source>
        <dbReference type="PROSITE" id="PS50188"/>
    </source>
</evidence>
<feature type="compositionally biased region" description="Low complexity" evidence="1">
    <location>
        <begin position="287"/>
        <end position="313"/>
    </location>
</feature>
<name>A0A5E8C5U1_9ASCO</name>
<dbReference type="Gene3D" id="2.60.120.920">
    <property type="match status" value="1"/>
</dbReference>
<evidence type="ECO:0000313" key="5">
    <source>
        <dbReference type="Proteomes" id="UP000398389"/>
    </source>
</evidence>
<feature type="region of interest" description="Disordered" evidence="1">
    <location>
        <begin position="692"/>
        <end position="711"/>
    </location>
</feature>
<dbReference type="PROSITE" id="PS50896">
    <property type="entry name" value="LISH"/>
    <property type="match status" value="1"/>
</dbReference>
<sequence>MDLIPPYLLSTAFGEQYLLLLAQHQRLATGPAPASFSTTSVTPRIEPSSTTATSTSETTTGPLSSAELASAGIEIPASLIPTTPATAAEDFFEAGSFLDQTSNLSFPSDAGVFNTQSTSQSTPPLHNIASSLWAPPMAPLRAAGAPGGGPRVVSTLPGFRDEEMDDDATEIASGSNSSNSGGSGSGSGSSSGTARGTPPAGSSLSLSARVRGGDGGRNHNGTAQNLDGDSEGNNETSSNDDNTTALVTTSPQQLPLPPRVQTRVTTTTQTGGSPAVIISVIRHSTGDTTMTTTTTSSSAGNSGPTTIVNSGTDGSDDGDSTSSMLISQLRRMAQIPSLSGPSSTANSIAAAAAAAAAAGQSSGSGGHMSLLAQIHNSRRSRLNPTITGSNSGRRGADEELFDDNDDDDDDDDDDDEDDDIDVDDDDEAREGVFGPLDPALGSGSNSGSGSIPKQQSSNDSSLENNSVPPGLLFLGLSPLPTSWVYREVATQSGSDDLAPVISANGLLITYESKSKPSIQETRTLKTNYPIPPLCGVFYYEVDILFASRDTTVSVGLCTDRARLAKVPGHAEHTWGFHSDDGRIISPQDHGSPQAHKFGTGDVVGCGVNFARGSIFFTKNGIHLGEAYTGLEFAPPATFPRGALTVEASTSGQPTVPPLGSTHDIFRGINQDSGRSGTGLNFADLTSNMGYSSSYNSGSSNTRRSNRSGRDAQDNKILEVYPCIGFKPSVKIQTNFGKKEFRFNIERYVKETKDTVMDEILVANNLPMGTYKEEEQEKQEEQEEQEEHEQEGESNGVPLIHADMPEFVQNLVASYFTYMGYVDTAREFQKELDQEQRLNRVDATSGLNEDEDVEMEDATKDEAMKIEDANILNRQKVGQLIVEGHIDAALQLIQKEHPSILEDETSLVIFKLRCLKFVELVKEGPSGLAKSIAYGQELRELYKHDRRIYVQDRLSRTFALLAYELLPNEDNKIEKDKVEGNAEEEEEEEVDPALAALLGPSERYQLAEEVNSLILVSLGQPPVAGIKKMVQHTMAMMWDLQNFRDRLDTSVLNVHQDYLY</sequence>
<evidence type="ECO:0000313" key="4">
    <source>
        <dbReference type="EMBL" id="VVT58877.1"/>
    </source>
</evidence>
<organism evidence="4 5">
    <name type="scientific">Magnusiomyces paraingens</name>
    <dbReference type="NCBI Taxonomy" id="2606893"/>
    <lineage>
        <taxon>Eukaryota</taxon>
        <taxon>Fungi</taxon>
        <taxon>Dikarya</taxon>
        <taxon>Ascomycota</taxon>
        <taxon>Saccharomycotina</taxon>
        <taxon>Dipodascomycetes</taxon>
        <taxon>Dipodascales</taxon>
        <taxon>Dipodascaceae</taxon>
        <taxon>Magnusiomyces</taxon>
    </lineage>
</organism>
<dbReference type="InterPro" id="IPR050618">
    <property type="entry name" value="Ubq-SigPath_Reg"/>
</dbReference>
<proteinExistence type="predicted"/>
<protein>
    <recommendedName>
        <fullName evidence="6">Protein SSH4</fullName>
    </recommendedName>
</protein>
<feature type="compositionally biased region" description="Acidic residues" evidence="1">
    <location>
        <begin position="773"/>
        <end position="791"/>
    </location>
</feature>
<dbReference type="EMBL" id="CABVLU010000005">
    <property type="protein sequence ID" value="VVT58877.1"/>
    <property type="molecule type" value="Genomic_DNA"/>
</dbReference>
<feature type="compositionally biased region" description="Low complexity" evidence="1">
    <location>
        <begin position="48"/>
        <end position="63"/>
    </location>
</feature>
<dbReference type="PROSITE" id="PS50897">
    <property type="entry name" value="CTLH"/>
    <property type="match status" value="1"/>
</dbReference>
<feature type="region of interest" description="Disordered" evidence="1">
    <location>
        <begin position="169"/>
        <end position="271"/>
    </location>
</feature>
<evidence type="ECO:0008006" key="6">
    <source>
        <dbReference type="Google" id="ProtNLM"/>
    </source>
</evidence>
<dbReference type="InterPro" id="IPR024964">
    <property type="entry name" value="CTLH/CRA"/>
</dbReference>
<dbReference type="Proteomes" id="UP000398389">
    <property type="component" value="Unassembled WGS sequence"/>
</dbReference>
<gene>
    <name evidence="4" type="ORF">SAPINGB_P006429</name>
</gene>
<dbReference type="OrthoDB" id="25503at2759"/>
<dbReference type="Pfam" id="PF00622">
    <property type="entry name" value="SPRY"/>
    <property type="match status" value="1"/>
</dbReference>